<dbReference type="Pfam" id="PF00441">
    <property type="entry name" value="Acyl-CoA_dh_1"/>
    <property type="match status" value="1"/>
</dbReference>
<keyword evidence="10" id="KW-1185">Reference proteome</keyword>
<dbReference type="InterPro" id="IPR013786">
    <property type="entry name" value="AcylCoA_DH/ox_N"/>
</dbReference>
<proteinExistence type="inferred from homology"/>
<feature type="domain" description="Acyl-CoA dehydrogenase/oxidase C-terminal" evidence="6">
    <location>
        <begin position="229"/>
        <end position="376"/>
    </location>
</feature>
<dbReference type="Gene3D" id="1.20.140.10">
    <property type="entry name" value="Butyryl-CoA Dehydrogenase, subunit A, domain 3"/>
    <property type="match status" value="1"/>
</dbReference>
<keyword evidence="5" id="KW-0560">Oxidoreductase</keyword>
<evidence type="ECO:0000259" key="7">
    <source>
        <dbReference type="Pfam" id="PF02770"/>
    </source>
</evidence>
<dbReference type="Proteomes" id="UP000695264">
    <property type="component" value="Unassembled WGS sequence"/>
</dbReference>
<evidence type="ECO:0000313" key="10">
    <source>
        <dbReference type="Proteomes" id="UP000695264"/>
    </source>
</evidence>
<dbReference type="Pfam" id="PF02771">
    <property type="entry name" value="Acyl-CoA_dh_N"/>
    <property type="match status" value="1"/>
</dbReference>
<evidence type="ECO:0000259" key="6">
    <source>
        <dbReference type="Pfam" id="PF00441"/>
    </source>
</evidence>
<organism evidence="9 10">
    <name type="scientific">Streptomyces zingiberis</name>
    <dbReference type="NCBI Taxonomy" id="2053010"/>
    <lineage>
        <taxon>Bacteria</taxon>
        <taxon>Bacillati</taxon>
        <taxon>Actinomycetota</taxon>
        <taxon>Actinomycetes</taxon>
        <taxon>Kitasatosporales</taxon>
        <taxon>Streptomycetaceae</taxon>
        <taxon>Streptomyces</taxon>
    </lineage>
</organism>
<keyword evidence="4 5" id="KW-0274">FAD</keyword>
<dbReference type="EMBL" id="JAATEN010000016">
    <property type="protein sequence ID" value="NJQ02646.1"/>
    <property type="molecule type" value="Genomic_DNA"/>
</dbReference>
<reference evidence="9 10" key="1">
    <citation type="submission" date="2020-03" db="EMBL/GenBank/DDBJ databases">
        <title>WGS of actinomycetes isolated from Thailand.</title>
        <authorList>
            <person name="Thawai C."/>
        </authorList>
    </citation>
    <scope>NUCLEOTIDE SEQUENCE [LARGE SCALE GENOMIC DNA]</scope>
    <source>
        <strain evidence="9 10">PLAI 1-29</strain>
    </source>
</reference>
<dbReference type="InterPro" id="IPR036250">
    <property type="entry name" value="AcylCo_DH-like_C"/>
</dbReference>
<evidence type="ECO:0000256" key="3">
    <source>
        <dbReference type="ARBA" id="ARBA00022630"/>
    </source>
</evidence>
<dbReference type="SUPFAM" id="SSF47203">
    <property type="entry name" value="Acyl-CoA dehydrogenase C-terminal domain-like"/>
    <property type="match status" value="1"/>
</dbReference>
<protein>
    <submittedName>
        <fullName evidence="9">Acyl-CoA dehydrogenase</fullName>
    </submittedName>
</protein>
<evidence type="ECO:0000256" key="4">
    <source>
        <dbReference type="ARBA" id="ARBA00022827"/>
    </source>
</evidence>
<comment type="cofactor">
    <cofactor evidence="1 5">
        <name>FAD</name>
        <dbReference type="ChEBI" id="CHEBI:57692"/>
    </cofactor>
</comment>
<feature type="domain" description="Acyl-CoA dehydrogenase/oxidase N-terminal" evidence="8">
    <location>
        <begin position="10"/>
        <end position="118"/>
    </location>
</feature>
<evidence type="ECO:0000259" key="8">
    <source>
        <dbReference type="Pfam" id="PF02771"/>
    </source>
</evidence>
<evidence type="ECO:0000256" key="2">
    <source>
        <dbReference type="ARBA" id="ARBA00009347"/>
    </source>
</evidence>
<dbReference type="InterPro" id="IPR006091">
    <property type="entry name" value="Acyl-CoA_Oxase/DH_mid-dom"/>
</dbReference>
<dbReference type="Gene3D" id="1.10.540.10">
    <property type="entry name" value="Acyl-CoA dehydrogenase/oxidase, N-terminal domain"/>
    <property type="match status" value="1"/>
</dbReference>
<keyword evidence="3 5" id="KW-0285">Flavoprotein</keyword>
<sequence>MEHYFTDRLHHELRQQVRDFAEREVRPRIPAMEDSRTVSHELSRLIARQGWIGVTIDPAYGGMGAGHLAKTIVIEELARVSGAMGAMVQASQLGVAKIVHFGSDVQRKTWLPRIASGECLPTIAVTEPGSGGHVLGMESTAVRDEDSGDYILNGGKVYVGNSHVGDLHGVVARTGPGSDGLTAFLVESSAPGFSLGEQRPAMGLHGFSFGELRFDNCRVPAANRLGEEGDGLSVAYSSSVLYGRANLTAVSLGIHQAVMEETAAFCAERERYGRALGALGTVKHKLGQMQSRLMTARLAAYHAVHLLDQGLPCDAELMNAKLINVEYALDSARAAMEIHAACGLFTDRPLERYLRDAFHIFAPAGTSDVQLLRLGELALGQGRGQWSERLADRVRRPEPSAV</sequence>
<dbReference type="Pfam" id="PF02770">
    <property type="entry name" value="Acyl-CoA_dh_M"/>
    <property type="match status" value="1"/>
</dbReference>
<accession>A0ABX1BYD6</accession>
<feature type="domain" description="Acyl-CoA oxidase/dehydrogenase middle" evidence="7">
    <location>
        <begin position="123"/>
        <end position="217"/>
    </location>
</feature>
<dbReference type="RefSeq" id="WP_168103272.1">
    <property type="nucleotide sequence ID" value="NZ_JAATEN010000016.1"/>
</dbReference>
<evidence type="ECO:0000256" key="5">
    <source>
        <dbReference type="RuleBase" id="RU362125"/>
    </source>
</evidence>
<evidence type="ECO:0000313" key="9">
    <source>
        <dbReference type="EMBL" id="NJQ02646.1"/>
    </source>
</evidence>
<dbReference type="Gene3D" id="2.40.110.10">
    <property type="entry name" value="Butyryl-CoA Dehydrogenase, subunit A, domain 2"/>
    <property type="match status" value="1"/>
</dbReference>
<evidence type="ECO:0000256" key="1">
    <source>
        <dbReference type="ARBA" id="ARBA00001974"/>
    </source>
</evidence>
<dbReference type="InterPro" id="IPR009100">
    <property type="entry name" value="AcylCoA_DH/oxidase_NM_dom_sf"/>
</dbReference>
<dbReference type="InterPro" id="IPR037069">
    <property type="entry name" value="AcylCoA_DH/ox_N_sf"/>
</dbReference>
<dbReference type="PANTHER" id="PTHR43884">
    <property type="entry name" value="ACYL-COA DEHYDROGENASE"/>
    <property type="match status" value="1"/>
</dbReference>
<name>A0ABX1BYD6_9ACTN</name>
<gene>
    <name evidence="9" type="ORF">HCK00_19390</name>
</gene>
<dbReference type="InterPro" id="IPR046373">
    <property type="entry name" value="Acyl-CoA_Oxase/DH_mid-dom_sf"/>
</dbReference>
<dbReference type="SUPFAM" id="SSF56645">
    <property type="entry name" value="Acyl-CoA dehydrogenase NM domain-like"/>
    <property type="match status" value="1"/>
</dbReference>
<comment type="similarity">
    <text evidence="2 5">Belongs to the acyl-CoA dehydrogenase family.</text>
</comment>
<comment type="caution">
    <text evidence="9">The sequence shown here is derived from an EMBL/GenBank/DDBJ whole genome shotgun (WGS) entry which is preliminary data.</text>
</comment>
<dbReference type="InterPro" id="IPR009075">
    <property type="entry name" value="AcylCo_DH/oxidase_C"/>
</dbReference>
<dbReference type="PANTHER" id="PTHR43884:SF12">
    <property type="entry name" value="ISOVALERYL-COA DEHYDROGENASE, MITOCHONDRIAL-RELATED"/>
    <property type="match status" value="1"/>
</dbReference>